<dbReference type="PANTHER" id="PTHR22953">
    <property type="entry name" value="ACID PHOSPHATASE RELATED"/>
    <property type="match status" value="1"/>
</dbReference>
<proteinExistence type="predicted"/>
<reference evidence="3" key="1">
    <citation type="submission" date="2021-01" db="EMBL/GenBank/DDBJ databases">
        <title>Modified the classification status of verrucomicrobia.</title>
        <authorList>
            <person name="Feng X."/>
        </authorList>
    </citation>
    <scope>NUCLEOTIDE SEQUENCE</scope>
    <source>
        <strain evidence="3">KCTC 22201</strain>
    </source>
</reference>
<dbReference type="EMBL" id="JAENII010000005">
    <property type="protein sequence ID" value="MBK1826936.1"/>
    <property type="molecule type" value="Genomic_DNA"/>
</dbReference>
<dbReference type="GO" id="GO:0003993">
    <property type="term" value="F:acid phosphatase activity"/>
    <property type="evidence" value="ECO:0007669"/>
    <property type="project" value="InterPro"/>
</dbReference>
<dbReference type="InterPro" id="IPR029052">
    <property type="entry name" value="Metallo-depent_PP-like"/>
</dbReference>
<dbReference type="InterPro" id="IPR004843">
    <property type="entry name" value="Calcineurin-like_PHP"/>
</dbReference>
<protein>
    <submittedName>
        <fullName evidence="3">Metallophosphoesterase</fullName>
    </submittedName>
</protein>
<evidence type="ECO:0000256" key="1">
    <source>
        <dbReference type="ARBA" id="ARBA00022729"/>
    </source>
</evidence>
<keyword evidence="1" id="KW-0732">Signal</keyword>
<dbReference type="Proteomes" id="UP000658278">
    <property type="component" value="Unassembled WGS sequence"/>
</dbReference>
<organism evidence="3 4">
    <name type="scientific">Haloferula rosea</name>
    <dbReference type="NCBI Taxonomy" id="490093"/>
    <lineage>
        <taxon>Bacteria</taxon>
        <taxon>Pseudomonadati</taxon>
        <taxon>Verrucomicrobiota</taxon>
        <taxon>Verrucomicrobiia</taxon>
        <taxon>Verrucomicrobiales</taxon>
        <taxon>Verrucomicrobiaceae</taxon>
        <taxon>Haloferula</taxon>
    </lineage>
</organism>
<sequence length="570" mass="62745">MNRLILSALGVLVAPLVAETHGPIVQWYRSPSTSAALLWIEHEAVAAKPGAWAVGQAGFGYGDDDDKTVLQGMKGKYRSVFLRKSLELKSIPKDAKLLVRGYYDDGLIVYLNGKEVVRQRVEGEGNVVQRVDDHEATKWERFDVGAADGLLKAGKNVIAVECHNKGLNSSDLSVDVSLVLVAGGKRKVLLQPGSRWEYLYGAVPGDGWKMRAGEIGVDPSADLPEAQKLKFRPKGAGDWVTRESERRLFGDSGAWVHSVDLDGLQPASSYEFELEGGSKGWFQTAPTEVPDGTSFVTGGDMMHTVELLDAMNRRAGKEDPMFALLGGDLAYANGLSASRWYQWVDSWTREAVAPDGRMIPMVVAIGNHEVKGMAYAPKNPPPTSEAPYFYSLFKLPEGVSNYSLDFGKSLSLVMLDSGHTQSISSQTDWLRETLQARQGAKRTYVCYHRPAWGTGVKPDAVDVQDEWGPLFEQYGVDAVFENDHHVYKRTKPLLAGKVDESNGIPYIGDGAWGVNVRVIPAEELKKRDWLAHQAPKNHLIRVTMNADGATYDAMTAAGEIFDTFEYGYRK</sequence>
<dbReference type="Gene3D" id="3.60.21.10">
    <property type="match status" value="1"/>
</dbReference>
<dbReference type="PANTHER" id="PTHR22953:SF153">
    <property type="entry name" value="PURPLE ACID PHOSPHATASE"/>
    <property type="match status" value="1"/>
</dbReference>
<dbReference type="Gene3D" id="2.60.120.260">
    <property type="entry name" value="Galactose-binding domain-like"/>
    <property type="match status" value="1"/>
</dbReference>
<feature type="domain" description="Calcineurin-like phosphoesterase" evidence="2">
    <location>
        <begin position="307"/>
        <end position="480"/>
    </location>
</feature>
<evidence type="ECO:0000313" key="4">
    <source>
        <dbReference type="Proteomes" id="UP000658278"/>
    </source>
</evidence>
<gene>
    <name evidence="3" type="ORF">JIN81_07890</name>
</gene>
<dbReference type="RefSeq" id="WP_200278375.1">
    <property type="nucleotide sequence ID" value="NZ_JAENII010000005.1"/>
</dbReference>
<comment type="caution">
    <text evidence="3">The sequence shown here is derived from an EMBL/GenBank/DDBJ whole genome shotgun (WGS) entry which is preliminary data.</text>
</comment>
<dbReference type="AlphaFoldDB" id="A0A934VFD1"/>
<dbReference type="SUPFAM" id="SSF56300">
    <property type="entry name" value="Metallo-dependent phosphatases"/>
    <property type="match status" value="1"/>
</dbReference>
<dbReference type="Pfam" id="PF00149">
    <property type="entry name" value="Metallophos"/>
    <property type="match status" value="1"/>
</dbReference>
<evidence type="ECO:0000259" key="2">
    <source>
        <dbReference type="Pfam" id="PF00149"/>
    </source>
</evidence>
<dbReference type="InterPro" id="IPR039331">
    <property type="entry name" value="PAPs-like"/>
</dbReference>
<evidence type="ECO:0000313" key="3">
    <source>
        <dbReference type="EMBL" id="MBK1826936.1"/>
    </source>
</evidence>
<keyword evidence="4" id="KW-1185">Reference proteome</keyword>
<name>A0A934VFD1_9BACT</name>
<accession>A0A934VFD1</accession>